<dbReference type="GO" id="GO:0008270">
    <property type="term" value="F:zinc ion binding"/>
    <property type="evidence" value="ECO:0007669"/>
    <property type="project" value="UniProtKB-KW"/>
</dbReference>
<keyword evidence="1" id="KW-0862">Zinc</keyword>
<dbReference type="PROSITE" id="PS50157">
    <property type="entry name" value="ZINC_FINGER_C2H2_2"/>
    <property type="match status" value="1"/>
</dbReference>
<evidence type="ECO:0000256" key="2">
    <source>
        <dbReference type="SAM" id="MobiDB-lite"/>
    </source>
</evidence>
<dbReference type="AlphaFoldDB" id="A0AAN6UCT2"/>
<evidence type="ECO:0000313" key="5">
    <source>
        <dbReference type="Proteomes" id="UP001304895"/>
    </source>
</evidence>
<keyword evidence="1" id="KW-0479">Metal-binding</keyword>
<accession>A0AAN6UCT2</accession>
<feature type="compositionally biased region" description="Basic residues" evidence="2">
    <location>
        <begin position="352"/>
        <end position="370"/>
    </location>
</feature>
<dbReference type="EMBL" id="MU853438">
    <property type="protein sequence ID" value="KAK4130315.1"/>
    <property type="molecule type" value="Genomic_DNA"/>
</dbReference>
<comment type="caution">
    <text evidence="4">The sequence shown here is derived from an EMBL/GenBank/DDBJ whole genome shotgun (WGS) entry which is preliminary data.</text>
</comment>
<feature type="region of interest" description="Disordered" evidence="2">
    <location>
        <begin position="351"/>
        <end position="370"/>
    </location>
</feature>
<dbReference type="Gene3D" id="3.30.160.60">
    <property type="entry name" value="Classic Zinc Finger"/>
    <property type="match status" value="1"/>
</dbReference>
<dbReference type="SMART" id="SM00355">
    <property type="entry name" value="ZnF_C2H2"/>
    <property type="match status" value="2"/>
</dbReference>
<dbReference type="InterPro" id="IPR013087">
    <property type="entry name" value="Znf_C2H2_type"/>
</dbReference>
<gene>
    <name evidence="4" type="ORF">BT67DRAFT_391469</name>
</gene>
<evidence type="ECO:0000256" key="1">
    <source>
        <dbReference type="PROSITE-ProRule" id="PRU00042"/>
    </source>
</evidence>
<dbReference type="PROSITE" id="PS00028">
    <property type="entry name" value="ZINC_FINGER_C2H2_1"/>
    <property type="match status" value="1"/>
</dbReference>
<evidence type="ECO:0000313" key="4">
    <source>
        <dbReference type="EMBL" id="KAK4130315.1"/>
    </source>
</evidence>
<reference evidence="4" key="1">
    <citation type="journal article" date="2023" name="Mol. Phylogenet. Evol.">
        <title>Genome-scale phylogeny and comparative genomics of the fungal order Sordariales.</title>
        <authorList>
            <person name="Hensen N."/>
            <person name="Bonometti L."/>
            <person name="Westerberg I."/>
            <person name="Brannstrom I.O."/>
            <person name="Guillou S."/>
            <person name="Cros-Aarteil S."/>
            <person name="Calhoun S."/>
            <person name="Haridas S."/>
            <person name="Kuo A."/>
            <person name="Mondo S."/>
            <person name="Pangilinan J."/>
            <person name="Riley R."/>
            <person name="LaButti K."/>
            <person name="Andreopoulos B."/>
            <person name="Lipzen A."/>
            <person name="Chen C."/>
            <person name="Yan M."/>
            <person name="Daum C."/>
            <person name="Ng V."/>
            <person name="Clum A."/>
            <person name="Steindorff A."/>
            <person name="Ohm R.A."/>
            <person name="Martin F."/>
            <person name="Silar P."/>
            <person name="Natvig D.O."/>
            <person name="Lalanne C."/>
            <person name="Gautier V."/>
            <person name="Ament-Velasquez S.L."/>
            <person name="Kruys A."/>
            <person name="Hutchinson M.I."/>
            <person name="Powell A.J."/>
            <person name="Barry K."/>
            <person name="Miller A.N."/>
            <person name="Grigoriev I.V."/>
            <person name="Debuchy R."/>
            <person name="Gladieux P."/>
            <person name="Hiltunen Thoren M."/>
            <person name="Johannesson H."/>
        </authorList>
    </citation>
    <scope>NUCLEOTIDE SEQUENCE</scope>
    <source>
        <strain evidence="4">CBS 123565</strain>
    </source>
</reference>
<proteinExistence type="predicted"/>
<feature type="domain" description="C2H2-type" evidence="3">
    <location>
        <begin position="304"/>
        <end position="331"/>
    </location>
</feature>
<reference evidence="4" key="2">
    <citation type="submission" date="2023-05" db="EMBL/GenBank/DDBJ databases">
        <authorList>
            <consortium name="Lawrence Berkeley National Laboratory"/>
            <person name="Steindorff A."/>
            <person name="Hensen N."/>
            <person name="Bonometti L."/>
            <person name="Westerberg I."/>
            <person name="Brannstrom I.O."/>
            <person name="Guillou S."/>
            <person name="Cros-Aarteil S."/>
            <person name="Calhoun S."/>
            <person name="Haridas S."/>
            <person name="Kuo A."/>
            <person name="Mondo S."/>
            <person name="Pangilinan J."/>
            <person name="Riley R."/>
            <person name="Labutti K."/>
            <person name="Andreopoulos B."/>
            <person name="Lipzen A."/>
            <person name="Chen C."/>
            <person name="Yanf M."/>
            <person name="Daum C."/>
            <person name="Ng V."/>
            <person name="Clum A."/>
            <person name="Ohm R."/>
            <person name="Martin F."/>
            <person name="Silar P."/>
            <person name="Natvig D."/>
            <person name="Lalanne C."/>
            <person name="Gautier V."/>
            <person name="Ament-Velasquez S.L."/>
            <person name="Kruys A."/>
            <person name="Hutchinson M.I."/>
            <person name="Powell A.J."/>
            <person name="Barry K."/>
            <person name="Miller A.N."/>
            <person name="Grigoriev I.V."/>
            <person name="Debuchy R."/>
            <person name="Gladieux P."/>
            <person name="Thoren M.H."/>
            <person name="Johannesson H."/>
        </authorList>
    </citation>
    <scope>NUCLEOTIDE SEQUENCE</scope>
    <source>
        <strain evidence="4">CBS 123565</strain>
    </source>
</reference>
<organism evidence="4 5">
    <name type="scientific">Trichocladium antarcticum</name>
    <dbReference type="NCBI Taxonomy" id="1450529"/>
    <lineage>
        <taxon>Eukaryota</taxon>
        <taxon>Fungi</taxon>
        <taxon>Dikarya</taxon>
        <taxon>Ascomycota</taxon>
        <taxon>Pezizomycotina</taxon>
        <taxon>Sordariomycetes</taxon>
        <taxon>Sordariomycetidae</taxon>
        <taxon>Sordariales</taxon>
        <taxon>Chaetomiaceae</taxon>
        <taxon>Trichocladium</taxon>
    </lineage>
</organism>
<dbReference type="Proteomes" id="UP001304895">
    <property type="component" value="Unassembled WGS sequence"/>
</dbReference>
<sequence length="370" mass="40619">MCNIHVDFSDDVDFSFNSLSSGCSSASISGSSYASSSLGPHTPTSGRSTPPLSASLDFGSSFASSVDTVPFDLTPPSSATSTYFPVALKSNNVSDFSYPGFPITPSRAHFGFPGHPLNSCGGQLTPSQTMDYGFFMSDLGPHPLLSTPYGLNHGGQPSDTCSLWVHAESPISFEEHSPSRFIRGAQSIKLELDEDMMVPQSVKLESEEDMMFSVAARRRARMEEVRLKTTALRDAQQGVQPNARARIKAGKQLRTLVAGSSSVAMENIQPGKFKCPHEGCKTGPYRRNEHLKRHIQSAHNGSVFTCEWCKKKVNRRDNWLSHLRLHTLNRGKARVHYVPSAVAQYEEELKRIGARRGRSQRPKKRPASAS</sequence>
<keyword evidence="5" id="KW-1185">Reference proteome</keyword>
<keyword evidence="1" id="KW-0863">Zinc-finger</keyword>
<name>A0AAN6UCT2_9PEZI</name>
<evidence type="ECO:0000259" key="3">
    <source>
        <dbReference type="PROSITE" id="PS50157"/>
    </source>
</evidence>
<protein>
    <recommendedName>
        <fullName evidence="3">C2H2-type domain-containing protein</fullName>
    </recommendedName>
</protein>